<keyword evidence="3" id="KW-1185">Reference proteome</keyword>
<comment type="caution">
    <text evidence="2">The sequence shown here is derived from an EMBL/GenBank/DDBJ whole genome shotgun (WGS) entry which is preliminary data.</text>
</comment>
<evidence type="ECO:0000313" key="2">
    <source>
        <dbReference type="EMBL" id="MBW0135435.1"/>
    </source>
</evidence>
<protein>
    <submittedName>
        <fullName evidence="2">XRE family transcriptional regulator</fullName>
    </submittedName>
</protein>
<evidence type="ECO:0000313" key="3">
    <source>
        <dbReference type="Proteomes" id="UP000694287"/>
    </source>
</evidence>
<reference evidence="2 3" key="1">
    <citation type="submission" date="2020-11" db="EMBL/GenBank/DDBJ databases">
        <title>Pseudonocardia abyssalis sp. nov. and Pseudonocardia oceani sp. nov., description and phylogenomic analysis of two novel actinomycetes isolated from the deep Southern Ocean.</title>
        <authorList>
            <person name="Parra J."/>
        </authorList>
    </citation>
    <scope>NUCLEOTIDE SEQUENCE [LARGE SCALE GENOMIC DNA]</scope>
    <source>
        <strain evidence="2 3">KRD-168</strain>
    </source>
</reference>
<accession>A0ABS6UT93</accession>
<dbReference type="InterPro" id="IPR001387">
    <property type="entry name" value="Cro/C1-type_HTH"/>
</dbReference>
<gene>
    <name evidence="2" type="ORF">I4I81_14375</name>
</gene>
<dbReference type="CDD" id="cd00093">
    <property type="entry name" value="HTH_XRE"/>
    <property type="match status" value="1"/>
</dbReference>
<dbReference type="EMBL" id="JADQDK010000001">
    <property type="protein sequence ID" value="MBW0135435.1"/>
    <property type="molecule type" value="Genomic_DNA"/>
</dbReference>
<name>A0ABS6UT93_9PSEU</name>
<proteinExistence type="predicted"/>
<evidence type="ECO:0000256" key="1">
    <source>
        <dbReference type="SAM" id="MobiDB-lite"/>
    </source>
</evidence>
<dbReference type="RefSeq" id="WP_218601578.1">
    <property type="nucleotide sequence ID" value="NZ_JADQDJ010000026.1"/>
</dbReference>
<feature type="compositionally biased region" description="Low complexity" evidence="1">
    <location>
        <begin position="124"/>
        <end position="135"/>
    </location>
</feature>
<sequence length="177" mass="18032">MSAAEEFADSRARQAELYGVPLGDRVRGLLAVLGVSQARLARTLGISPAMLSQLASGRRVKIGSPAVLARLQLLDHRCAAVEGPLAPRSVELLLADVARAQLRWSPVPGPAEEAVPAPRPPVAAPRCPGTAPASAGSAADALRRLAAPARLAAAAAALGPGFPELAEVLRQAAGRPG</sequence>
<dbReference type="Proteomes" id="UP000694287">
    <property type="component" value="Unassembled WGS sequence"/>
</dbReference>
<feature type="region of interest" description="Disordered" evidence="1">
    <location>
        <begin position="110"/>
        <end position="135"/>
    </location>
</feature>
<organism evidence="2 3">
    <name type="scientific">Pseudonocardia abyssalis</name>
    <dbReference type="NCBI Taxonomy" id="2792008"/>
    <lineage>
        <taxon>Bacteria</taxon>
        <taxon>Bacillati</taxon>
        <taxon>Actinomycetota</taxon>
        <taxon>Actinomycetes</taxon>
        <taxon>Pseudonocardiales</taxon>
        <taxon>Pseudonocardiaceae</taxon>
        <taxon>Pseudonocardia</taxon>
    </lineage>
</organism>